<accession>A0AAE6FYD4</accession>
<dbReference type="GO" id="GO:0008237">
    <property type="term" value="F:metallopeptidase activity"/>
    <property type="evidence" value="ECO:0007669"/>
    <property type="project" value="InterPro"/>
</dbReference>
<dbReference type="AlphaFoldDB" id="A0AAE6FYD4"/>
<sequence>MFKRAAVLMLNCGVLLSGCGPDSHPGNAELLSNLTEAGFRPDDITVVDDAVYVGGDAHVPLAASREMLQRGEGSKEHFRTTNIVGSSVTRICVNPTAEFRSHVRLSQGLDMALANYNALGLRITFVRSPATGCSAHITAKTMAGDGHAAGFPSGGLPYGTISIGTGLNSYGVDVSEHVITHALGHTIGLRHTDLFNPSISCGSGGGGGVIEPTGTGALHIPGTPTGATPGGSIMNACYPPDTDGEFTPSDIVALNYMY</sequence>
<dbReference type="Gene3D" id="3.40.390.10">
    <property type="entry name" value="Collagenase (Catalytic Domain)"/>
    <property type="match status" value="1"/>
</dbReference>
<protein>
    <submittedName>
        <fullName evidence="1">Protease</fullName>
    </submittedName>
</protein>
<dbReference type="PROSITE" id="PS51257">
    <property type="entry name" value="PROKAR_LIPOPROTEIN"/>
    <property type="match status" value="1"/>
</dbReference>
<keyword evidence="1" id="KW-0378">Hydrolase</keyword>
<dbReference type="Pfam" id="PF12388">
    <property type="entry name" value="Peptidase_M57"/>
    <property type="match status" value="1"/>
</dbReference>
<name>A0AAE6FYD4_MYXXA</name>
<dbReference type="GO" id="GO:0006508">
    <property type="term" value="P:proteolysis"/>
    <property type="evidence" value="ECO:0007669"/>
    <property type="project" value="UniProtKB-KW"/>
</dbReference>
<dbReference type="Proteomes" id="UP000320179">
    <property type="component" value="Chromosome"/>
</dbReference>
<proteinExistence type="predicted"/>
<evidence type="ECO:0000313" key="2">
    <source>
        <dbReference type="Proteomes" id="UP000320179"/>
    </source>
</evidence>
<dbReference type="InterPro" id="IPR024653">
    <property type="entry name" value="Peptidase_M10/M27/M57"/>
</dbReference>
<dbReference type="SUPFAM" id="SSF55486">
    <property type="entry name" value="Metalloproteases ('zincins'), catalytic domain"/>
    <property type="match status" value="1"/>
</dbReference>
<keyword evidence="1" id="KW-0645">Protease</keyword>
<dbReference type="InterPro" id="IPR024079">
    <property type="entry name" value="MetalloPept_cat_dom_sf"/>
</dbReference>
<gene>
    <name evidence="1" type="ORF">BHS09_10490</name>
</gene>
<dbReference type="EMBL" id="CP017174">
    <property type="protein sequence ID" value="QDE67380.1"/>
    <property type="molecule type" value="Genomic_DNA"/>
</dbReference>
<reference evidence="1 2" key="1">
    <citation type="journal article" date="2019" name="Science">
        <title>Social genes are selection hotspots in kin groups of a soil microbe.</title>
        <authorList>
            <person name="Wielgoss S."/>
            <person name="Wolfensberger R."/>
            <person name="Sun L."/>
            <person name="Fiegna F."/>
            <person name="Velicer G.J."/>
        </authorList>
    </citation>
    <scope>NUCLEOTIDE SEQUENCE [LARGE SCALE GENOMIC DNA]</scope>
    <source>
        <strain evidence="1 2">MC3.5.9c15</strain>
    </source>
</reference>
<evidence type="ECO:0000313" key="1">
    <source>
        <dbReference type="EMBL" id="QDE67380.1"/>
    </source>
</evidence>
<dbReference type="RefSeq" id="WP_140797806.1">
    <property type="nucleotide sequence ID" value="NZ_CP017169.1"/>
</dbReference>
<organism evidence="1 2">
    <name type="scientific">Myxococcus xanthus</name>
    <dbReference type="NCBI Taxonomy" id="34"/>
    <lineage>
        <taxon>Bacteria</taxon>
        <taxon>Pseudomonadati</taxon>
        <taxon>Myxococcota</taxon>
        <taxon>Myxococcia</taxon>
        <taxon>Myxococcales</taxon>
        <taxon>Cystobacterineae</taxon>
        <taxon>Myxococcaceae</taxon>
        <taxon>Myxococcus</taxon>
    </lineage>
</organism>